<keyword evidence="1" id="KW-0479">Metal-binding</keyword>
<dbReference type="PANTHER" id="PTHR11845">
    <property type="entry name" value="5'-DEOXYNUCLEOTIDASE HDDC2"/>
    <property type="match status" value="1"/>
</dbReference>
<keyword evidence="5" id="KW-1185">Reference proteome</keyword>
<evidence type="ECO:0000256" key="1">
    <source>
        <dbReference type="ARBA" id="ARBA00022723"/>
    </source>
</evidence>
<dbReference type="Gene3D" id="1.10.3210.10">
    <property type="entry name" value="Hypothetical protein af1432"/>
    <property type="match status" value="1"/>
</dbReference>
<evidence type="ECO:0000259" key="3">
    <source>
        <dbReference type="Pfam" id="PF13023"/>
    </source>
</evidence>
<keyword evidence="2" id="KW-0378">Hydrolase</keyword>
<dbReference type="PANTHER" id="PTHR11845:SF13">
    <property type="entry name" value="5'-DEOXYNUCLEOTIDASE HDDC2"/>
    <property type="match status" value="1"/>
</dbReference>
<feature type="domain" description="HD" evidence="3">
    <location>
        <begin position="1"/>
        <end position="62"/>
    </location>
</feature>
<evidence type="ECO:0000256" key="2">
    <source>
        <dbReference type="ARBA" id="ARBA00022801"/>
    </source>
</evidence>
<dbReference type="GO" id="GO:0046872">
    <property type="term" value="F:metal ion binding"/>
    <property type="evidence" value="ECO:0007669"/>
    <property type="project" value="UniProtKB-KW"/>
</dbReference>
<dbReference type="InterPro" id="IPR006674">
    <property type="entry name" value="HD_domain"/>
</dbReference>
<dbReference type="GO" id="GO:0002953">
    <property type="term" value="F:5'-deoxynucleotidase activity"/>
    <property type="evidence" value="ECO:0007669"/>
    <property type="project" value="InterPro"/>
</dbReference>
<dbReference type="AlphaFoldDB" id="A0A9R1X0S0"/>
<evidence type="ECO:0000313" key="5">
    <source>
        <dbReference type="Proteomes" id="UP000235145"/>
    </source>
</evidence>
<evidence type="ECO:0000313" key="4">
    <source>
        <dbReference type="EMBL" id="KAJ0194871.1"/>
    </source>
</evidence>
<gene>
    <name evidence="4" type="ORF">LSAT_V11C700346380</name>
</gene>
<dbReference type="SUPFAM" id="SSF109604">
    <property type="entry name" value="HD-domain/PDEase-like"/>
    <property type="match status" value="1"/>
</dbReference>
<name>A0A9R1X0S0_LACSA</name>
<accession>A0A9R1X0S0</accession>
<reference evidence="4 5" key="1">
    <citation type="journal article" date="2017" name="Nat. Commun.">
        <title>Genome assembly with in vitro proximity ligation data and whole-genome triplication in lettuce.</title>
        <authorList>
            <person name="Reyes-Chin-Wo S."/>
            <person name="Wang Z."/>
            <person name="Yang X."/>
            <person name="Kozik A."/>
            <person name="Arikit S."/>
            <person name="Song C."/>
            <person name="Xia L."/>
            <person name="Froenicke L."/>
            <person name="Lavelle D.O."/>
            <person name="Truco M.J."/>
            <person name="Xia R."/>
            <person name="Zhu S."/>
            <person name="Xu C."/>
            <person name="Xu H."/>
            <person name="Xu X."/>
            <person name="Cox K."/>
            <person name="Korf I."/>
            <person name="Meyers B.C."/>
            <person name="Michelmore R.W."/>
        </authorList>
    </citation>
    <scope>NUCLEOTIDE SEQUENCE [LARGE SCALE GENOMIC DNA]</scope>
    <source>
        <strain evidence="5">cv. Salinas</strain>
        <tissue evidence="4">Seedlings</tissue>
    </source>
</reference>
<organism evidence="4 5">
    <name type="scientific">Lactuca sativa</name>
    <name type="common">Garden lettuce</name>
    <dbReference type="NCBI Taxonomy" id="4236"/>
    <lineage>
        <taxon>Eukaryota</taxon>
        <taxon>Viridiplantae</taxon>
        <taxon>Streptophyta</taxon>
        <taxon>Embryophyta</taxon>
        <taxon>Tracheophyta</taxon>
        <taxon>Spermatophyta</taxon>
        <taxon>Magnoliopsida</taxon>
        <taxon>eudicotyledons</taxon>
        <taxon>Gunneridae</taxon>
        <taxon>Pentapetalae</taxon>
        <taxon>asterids</taxon>
        <taxon>campanulids</taxon>
        <taxon>Asterales</taxon>
        <taxon>Asteraceae</taxon>
        <taxon>Cichorioideae</taxon>
        <taxon>Cichorieae</taxon>
        <taxon>Lactucinae</taxon>
        <taxon>Lactuca</taxon>
    </lineage>
</organism>
<dbReference type="EMBL" id="NBSK02000007">
    <property type="protein sequence ID" value="KAJ0194871.1"/>
    <property type="molecule type" value="Genomic_DNA"/>
</dbReference>
<protein>
    <recommendedName>
        <fullName evidence="3">HD domain-containing protein</fullName>
    </recommendedName>
</protein>
<dbReference type="Proteomes" id="UP000235145">
    <property type="component" value="Unassembled WGS sequence"/>
</dbReference>
<dbReference type="InterPro" id="IPR039356">
    <property type="entry name" value="YfbR/HDDC2"/>
</dbReference>
<sequence length="280" mass="31270">MEIVHDIAEAIVGDITLSDGIPKLENSKREKEALEQMCKLLGGGPRAEEIHELWMQSLIEIEENDSILVGFVHPSQFAAMNDTSQANPSDMDMAFWSKDHKLGISTDLIHPLYIAAKHAFMSSLQQYKMLIGALQSKIINYGATLTTFGMLLRFVVETMVVSSLIMALRGDVLYIPIIQVGVTKFNTQVMILMKSMKNDRILLQTSFTGDIFYNIDLILGGSSGINWDSSISEEKVEERHLMPSTSVSKDAKHHHWTTTGTIIMSSFHQPSTTPEIGKKR</sequence>
<dbReference type="Pfam" id="PF13023">
    <property type="entry name" value="HD_3"/>
    <property type="match status" value="1"/>
</dbReference>
<proteinExistence type="predicted"/>
<comment type="caution">
    <text evidence="4">The sequence shown here is derived from an EMBL/GenBank/DDBJ whole genome shotgun (WGS) entry which is preliminary data.</text>
</comment>